<protein>
    <recommendedName>
        <fullName evidence="4">AB hydrolase-1 domain-containing protein</fullName>
    </recommendedName>
</protein>
<keyword evidence="3" id="KW-1185">Reference proteome</keyword>
<feature type="compositionally biased region" description="Basic and acidic residues" evidence="1">
    <location>
        <begin position="398"/>
        <end position="409"/>
    </location>
</feature>
<dbReference type="Gene3D" id="3.40.50.1820">
    <property type="entry name" value="alpha/beta hydrolase"/>
    <property type="match status" value="1"/>
</dbReference>
<dbReference type="Proteomes" id="UP000636479">
    <property type="component" value="Unassembled WGS sequence"/>
</dbReference>
<dbReference type="OrthoDB" id="19657at2759"/>
<dbReference type="GeneID" id="59346460"/>
<organism evidence="2 3">
    <name type="scientific">Mycena indigotica</name>
    <dbReference type="NCBI Taxonomy" id="2126181"/>
    <lineage>
        <taxon>Eukaryota</taxon>
        <taxon>Fungi</taxon>
        <taxon>Dikarya</taxon>
        <taxon>Basidiomycota</taxon>
        <taxon>Agaricomycotina</taxon>
        <taxon>Agaricomycetes</taxon>
        <taxon>Agaricomycetidae</taxon>
        <taxon>Agaricales</taxon>
        <taxon>Marasmiineae</taxon>
        <taxon>Mycenaceae</taxon>
        <taxon>Mycena</taxon>
    </lineage>
</organism>
<feature type="region of interest" description="Disordered" evidence="1">
    <location>
        <begin position="393"/>
        <end position="433"/>
    </location>
</feature>
<reference evidence="2" key="1">
    <citation type="submission" date="2020-05" db="EMBL/GenBank/DDBJ databases">
        <title>Mycena genomes resolve the evolution of fungal bioluminescence.</title>
        <authorList>
            <person name="Tsai I.J."/>
        </authorList>
    </citation>
    <scope>NUCLEOTIDE SEQUENCE</scope>
    <source>
        <strain evidence="2">171206Taipei</strain>
    </source>
</reference>
<evidence type="ECO:0000313" key="3">
    <source>
        <dbReference type="Proteomes" id="UP000636479"/>
    </source>
</evidence>
<dbReference type="InterPro" id="IPR029058">
    <property type="entry name" value="AB_hydrolase_fold"/>
</dbReference>
<dbReference type="RefSeq" id="XP_037219588.1">
    <property type="nucleotide sequence ID" value="XM_037363944.1"/>
</dbReference>
<proteinExistence type="predicted"/>
<dbReference type="AlphaFoldDB" id="A0A8H6SL30"/>
<evidence type="ECO:0000313" key="2">
    <source>
        <dbReference type="EMBL" id="KAF7301588.1"/>
    </source>
</evidence>
<name>A0A8H6SL30_9AGAR</name>
<gene>
    <name evidence="2" type="ORF">MIND_00724300</name>
</gene>
<comment type="caution">
    <text evidence="2">The sequence shown here is derived from an EMBL/GenBank/DDBJ whole genome shotgun (WGS) entry which is preliminary data.</text>
</comment>
<dbReference type="EMBL" id="JACAZF010000006">
    <property type="protein sequence ID" value="KAF7301588.1"/>
    <property type="molecule type" value="Genomic_DNA"/>
</dbReference>
<dbReference type="SUPFAM" id="SSF53474">
    <property type="entry name" value="alpha/beta-Hydrolases"/>
    <property type="match status" value="1"/>
</dbReference>
<accession>A0A8H6SL30</accession>
<evidence type="ECO:0000256" key="1">
    <source>
        <dbReference type="SAM" id="MobiDB-lite"/>
    </source>
</evidence>
<evidence type="ECO:0008006" key="4">
    <source>
        <dbReference type="Google" id="ProtNLM"/>
    </source>
</evidence>
<sequence length="460" mass="51525">MPFVDIISDDDYASLYYITNTPFCNVGGFDPEKPTVCILPPTFLDSSWLDAQLDDPRLDSEYNIIAFDLPRCSGKSECRPNGRHDNWTDAADLAFAARALALPPMHILAFEGIGTNAALRFATLFPEMCLSLALCNVPPSTELMWIYTAYSELVQTWCFADDLEAYEHVTNEAVSFTLGPNTSTALRDELIAYWEVTMHPQRRQRVIEQANLVMNRTPLPTSAHQYITQPVLMIHGEANESAPRKYAERLAQDLKAIFYPVKGGGGYLSITPGTASIVNQVFVKFLSRLPKARSDRPEHITSVQERMQEALNVLESITGNTHLSSRNPMSPLSFSCLADGVVRTQTEQLANYRKGQTLAFCPLNPLTQRPLRRYSERPLDDWFDGNNESKSSFAVGTRYHEPTTTRTDRPLPLPQSDPILPDEGRLRRGTFSPNSVEKQVIKGSMAKVVSSQPSLQKLFL</sequence>